<dbReference type="InterPro" id="IPR015890">
    <property type="entry name" value="Chorismate_C"/>
</dbReference>
<keyword evidence="2 5" id="KW-0808">Transferase</keyword>
<sequence>MSFIQPPLKHDLQYTADTAQLFARVSHQPWAMFLDSGYPQSQYGRYDIFVADPFVTISTVENGAESQNTYTEIVQNGEKTISHDDPFAILNSLLAPYQAAQNALPFTGGAVGYFGYDLARQVEHLPNIALKNDALPHMMVGIYDWAVVVDHREKTACLVSHGFQQSTHQNWSALCALFDAHAEAAIETDVDPRQAAFTLMSDVTSNMDFKQYAKAFDAVKHYIAEGDCYQVNLAQRFSARAHGDGWIAYQKLREISPAPFMAYMNFGGLQVLSGSPERFLQLTDKHVETRPIKGTRPRSDDVLQDQSYAQELQQSIKDKAENLMIVDLLRNDISKNCEIGSVKADKLFQLQSFANVHHLVSIITGKLKQGKTAIDLLRGCFPGGSITGAPKLRAMQIIEELEPNRRGVYCGAIGYVGFDGNMDTNIAIRTAMYATDDNGEGEVSFYAGGGVVADSILEKEFDETLDKASSLLKTMQYFKPSH</sequence>
<organism evidence="5">
    <name type="scientific">mine drainage metagenome</name>
    <dbReference type="NCBI Taxonomy" id="410659"/>
    <lineage>
        <taxon>unclassified sequences</taxon>
        <taxon>metagenomes</taxon>
        <taxon>ecological metagenomes</taxon>
    </lineage>
</organism>
<dbReference type="Gene3D" id="3.60.120.10">
    <property type="entry name" value="Anthranilate synthase"/>
    <property type="match status" value="1"/>
</dbReference>
<dbReference type="GO" id="GO:0000162">
    <property type="term" value="P:L-tryptophan biosynthetic process"/>
    <property type="evidence" value="ECO:0007669"/>
    <property type="project" value="TreeGrafter"/>
</dbReference>
<dbReference type="GO" id="GO:0009396">
    <property type="term" value="P:folic acid-containing compound biosynthetic process"/>
    <property type="evidence" value="ECO:0007669"/>
    <property type="project" value="InterPro"/>
</dbReference>
<dbReference type="NCBIfam" id="TIGR00553">
    <property type="entry name" value="pabB"/>
    <property type="match status" value="1"/>
</dbReference>
<dbReference type="AlphaFoldDB" id="A0A1J5TV90"/>
<evidence type="ECO:0000259" key="3">
    <source>
        <dbReference type="Pfam" id="PF00425"/>
    </source>
</evidence>
<dbReference type="InterPro" id="IPR006805">
    <property type="entry name" value="Anth_synth_I_N"/>
</dbReference>
<gene>
    <name evidence="5" type="primary">pabB_1</name>
    <name evidence="5" type="ORF">GALL_19220</name>
</gene>
<proteinExistence type="predicted"/>
<protein>
    <recommendedName>
        <fullName evidence="1">aminodeoxychorismate synthase</fullName>
        <ecNumber evidence="1">2.6.1.85</ecNumber>
    </recommendedName>
</protein>
<dbReference type="EMBL" id="MLJW01000004">
    <property type="protein sequence ID" value="OIR17700.1"/>
    <property type="molecule type" value="Genomic_DNA"/>
</dbReference>
<evidence type="ECO:0000256" key="2">
    <source>
        <dbReference type="ARBA" id="ARBA00022679"/>
    </source>
</evidence>
<evidence type="ECO:0000259" key="4">
    <source>
        <dbReference type="Pfam" id="PF04715"/>
    </source>
</evidence>
<dbReference type="Pfam" id="PF04715">
    <property type="entry name" value="Anth_synt_I_N"/>
    <property type="match status" value="1"/>
</dbReference>
<dbReference type="GO" id="GO:0046820">
    <property type="term" value="F:4-amino-4-deoxychorismate synthase activity"/>
    <property type="evidence" value="ECO:0007669"/>
    <property type="project" value="UniProtKB-EC"/>
</dbReference>
<accession>A0A1J5TV90</accession>
<evidence type="ECO:0000313" key="5">
    <source>
        <dbReference type="EMBL" id="OIR17700.1"/>
    </source>
</evidence>
<name>A0A1J5TV90_9ZZZZ</name>
<keyword evidence="5" id="KW-0032">Aminotransferase</keyword>
<dbReference type="InterPro" id="IPR005802">
    <property type="entry name" value="ADC_synth_comp_1"/>
</dbReference>
<dbReference type="PANTHER" id="PTHR11236">
    <property type="entry name" value="AMINOBENZOATE/ANTHRANILATE SYNTHASE"/>
    <property type="match status" value="1"/>
</dbReference>
<comment type="caution">
    <text evidence="5">The sequence shown here is derived from an EMBL/GenBank/DDBJ whole genome shotgun (WGS) entry which is preliminary data.</text>
</comment>
<dbReference type="EC" id="2.6.1.85" evidence="1"/>
<reference evidence="5" key="1">
    <citation type="submission" date="2016-10" db="EMBL/GenBank/DDBJ databases">
        <title>Sequence of Gallionella enrichment culture.</title>
        <authorList>
            <person name="Poehlein A."/>
            <person name="Muehling M."/>
            <person name="Daniel R."/>
        </authorList>
    </citation>
    <scope>NUCLEOTIDE SEQUENCE</scope>
</reference>
<feature type="domain" description="Chorismate-utilising enzyme C-terminal" evidence="3">
    <location>
        <begin position="209"/>
        <end position="467"/>
    </location>
</feature>
<dbReference type="PRINTS" id="PR00095">
    <property type="entry name" value="ANTSNTHASEI"/>
</dbReference>
<dbReference type="InterPro" id="IPR019999">
    <property type="entry name" value="Anth_synth_I-like"/>
</dbReference>
<dbReference type="Pfam" id="PF00425">
    <property type="entry name" value="Chorismate_bind"/>
    <property type="match status" value="1"/>
</dbReference>
<dbReference type="InterPro" id="IPR005801">
    <property type="entry name" value="ADC_synthase"/>
</dbReference>
<dbReference type="SUPFAM" id="SSF56322">
    <property type="entry name" value="ADC synthase"/>
    <property type="match status" value="1"/>
</dbReference>
<dbReference type="PANTHER" id="PTHR11236:SF50">
    <property type="entry name" value="AMINODEOXYCHORISMATE SYNTHASE COMPONENT 1"/>
    <property type="match status" value="1"/>
</dbReference>
<feature type="domain" description="Anthranilate synthase component I N-terminal" evidence="4">
    <location>
        <begin position="17"/>
        <end position="156"/>
    </location>
</feature>
<evidence type="ECO:0000256" key="1">
    <source>
        <dbReference type="ARBA" id="ARBA00013139"/>
    </source>
</evidence>